<evidence type="ECO:0000256" key="7">
    <source>
        <dbReference type="SAM" id="Phobius"/>
    </source>
</evidence>
<dbReference type="AlphaFoldDB" id="A0A1G7JUB8"/>
<evidence type="ECO:0000256" key="4">
    <source>
        <dbReference type="ARBA" id="ARBA00023136"/>
    </source>
</evidence>
<dbReference type="InterPro" id="IPR011020">
    <property type="entry name" value="HTTM-like"/>
</dbReference>
<dbReference type="PANTHER" id="PTHR12639">
    <property type="entry name" value="VITAMIN K-DEPENDENT GAMMA-CARBOXYLASE"/>
    <property type="match status" value="1"/>
</dbReference>
<dbReference type="InterPro" id="IPR053935">
    <property type="entry name" value="VKGC_lumenal_dom"/>
</dbReference>
<feature type="transmembrane region" description="Helical" evidence="7">
    <location>
        <begin position="88"/>
        <end position="105"/>
    </location>
</feature>
<sequence length="450" mass="53247">METYFNTYFSKETKTANLAVFRVFFGIMMFFSTLRFLSYGWVDKLYIQPKFFFSYYGFEWIKPLGVYTYALFIVCLISSFLIIIGYKYRYSIIVFFLCFTYIELMDKTTYLNHYYFVSCLSFLLLFLPANRRFSLDAYLDNSLNQEYIPKWNVDCIKVMLFIVYFYAGLAKLNSDWLLDAMPLKIWLPSNYDLPILGSLLQKEWVHYAFSWGGALYDLMIPFLLLYKPTRWFGFFMVVVFHVLTRILFPIGVFPFVMIVSALIFFDSDFHEKLIHKASKLLKLKPLNNSVVGQRSPRKIPLLIIGLFLLIQLLLPWRYLLYQNELFWTEEGYRFSWRVMLMEKAGYAQFKVVDSTSGKSFLIDNNDFLTSFQEKQMSTQPDFILQYAHYLADHFSENGAKNIEVYVESYVAINGRLSQPYVDPKVDLAKEKDSFAPKNWILNFNDDIKGL</sequence>
<comment type="subcellular location">
    <subcellularLocation>
        <location evidence="1">Endomembrane system</location>
        <topology evidence="1">Multi-pass membrane protein</topology>
    </subcellularLocation>
</comment>
<dbReference type="GO" id="GO:0008488">
    <property type="term" value="F:gamma-glutamyl carboxylase activity"/>
    <property type="evidence" value="ECO:0007669"/>
    <property type="project" value="InterPro"/>
</dbReference>
<feature type="transmembrane region" description="Helical" evidence="7">
    <location>
        <begin position="111"/>
        <end position="130"/>
    </location>
</feature>
<feature type="transmembrane region" description="Helical" evidence="7">
    <location>
        <begin position="64"/>
        <end position="83"/>
    </location>
</feature>
<keyword evidence="4 7" id="KW-0472">Membrane</keyword>
<dbReference type="Pfam" id="PF22777">
    <property type="entry name" value="VKGC_lumenal_dom"/>
    <property type="match status" value="1"/>
</dbReference>
<evidence type="ECO:0000256" key="6">
    <source>
        <dbReference type="ARBA" id="ARBA00023239"/>
    </source>
</evidence>
<feature type="transmembrane region" description="Helical" evidence="7">
    <location>
        <begin position="299"/>
        <end position="320"/>
    </location>
</feature>
<dbReference type="GO" id="GO:0012505">
    <property type="term" value="C:endomembrane system"/>
    <property type="evidence" value="ECO:0007669"/>
    <property type="project" value="UniProtKB-SubCell"/>
</dbReference>
<proteinExistence type="predicted"/>
<dbReference type="GO" id="GO:0019842">
    <property type="term" value="F:vitamin binding"/>
    <property type="evidence" value="ECO:0007669"/>
    <property type="project" value="TreeGrafter"/>
</dbReference>
<keyword evidence="6" id="KW-0456">Lyase</keyword>
<dbReference type="InterPro" id="IPR007782">
    <property type="entry name" value="VKG_COase"/>
</dbReference>
<feature type="transmembrane region" description="Helical" evidence="7">
    <location>
        <begin position="232"/>
        <end position="265"/>
    </location>
</feature>
<keyword evidence="5" id="KW-1015">Disulfide bond</keyword>
<evidence type="ECO:0000256" key="3">
    <source>
        <dbReference type="ARBA" id="ARBA00022989"/>
    </source>
</evidence>
<organism evidence="9 10">
    <name type="scientific">Cellulophaga baltica</name>
    <dbReference type="NCBI Taxonomy" id="76594"/>
    <lineage>
        <taxon>Bacteria</taxon>
        <taxon>Pseudomonadati</taxon>
        <taxon>Bacteroidota</taxon>
        <taxon>Flavobacteriia</taxon>
        <taxon>Flavobacteriales</taxon>
        <taxon>Flavobacteriaceae</taxon>
        <taxon>Cellulophaga</taxon>
    </lineage>
</organism>
<dbReference type="Proteomes" id="UP000182114">
    <property type="component" value="Unassembled WGS sequence"/>
</dbReference>
<feature type="transmembrane region" description="Helical" evidence="7">
    <location>
        <begin position="20"/>
        <end position="42"/>
    </location>
</feature>
<protein>
    <submittedName>
        <fullName evidence="9">Vitamin K-dependent gamma-carboxylase</fullName>
    </submittedName>
</protein>
<evidence type="ECO:0000256" key="2">
    <source>
        <dbReference type="ARBA" id="ARBA00022692"/>
    </source>
</evidence>
<evidence type="ECO:0000313" key="9">
    <source>
        <dbReference type="EMBL" id="SDF28475.1"/>
    </source>
</evidence>
<feature type="transmembrane region" description="Helical" evidence="7">
    <location>
        <begin position="204"/>
        <end position="225"/>
    </location>
</feature>
<dbReference type="eggNOG" id="COG3250">
    <property type="taxonomic scope" value="Bacteria"/>
</dbReference>
<reference evidence="10" key="1">
    <citation type="submission" date="2016-10" db="EMBL/GenBank/DDBJ databases">
        <authorList>
            <person name="Varghese N."/>
            <person name="Submissions S."/>
        </authorList>
    </citation>
    <scope>NUCLEOTIDE SEQUENCE [LARGE SCALE GENOMIC DNA]</scope>
    <source>
        <strain evidence="10">DSM 24729</strain>
    </source>
</reference>
<keyword evidence="3 7" id="KW-1133">Transmembrane helix</keyword>
<accession>A0A1G7JUB8</accession>
<keyword evidence="2 7" id="KW-0812">Transmembrane</keyword>
<dbReference type="EMBL" id="FNBD01000010">
    <property type="protein sequence ID" value="SDF28475.1"/>
    <property type="molecule type" value="Genomic_DNA"/>
</dbReference>
<gene>
    <name evidence="9" type="ORF">SAMN04487992_110109</name>
</gene>
<evidence type="ECO:0000256" key="1">
    <source>
        <dbReference type="ARBA" id="ARBA00004127"/>
    </source>
</evidence>
<dbReference type="PANTHER" id="PTHR12639:SF7">
    <property type="entry name" value="HTTM DOMAIN-CONTAINING PROTEIN"/>
    <property type="match status" value="1"/>
</dbReference>
<feature type="transmembrane region" description="Helical" evidence="7">
    <location>
        <begin position="151"/>
        <end position="169"/>
    </location>
</feature>
<keyword evidence="10" id="KW-1185">Reference proteome</keyword>
<evidence type="ECO:0000259" key="8">
    <source>
        <dbReference type="SMART" id="SM00752"/>
    </source>
</evidence>
<evidence type="ECO:0000313" key="10">
    <source>
        <dbReference type="Proteomes" id="UP000182114"/>
    </source>
</evidence>
<feature type="domain" description="HTTM-like" evidence="8">
    <location>
        <begin position="10"/>
        <end position="269"/>
    </location>
</feature>
<dbReference type="InterPro" id="IPR053934">
    <property type="entry name" value="HTTM_dom"/>
</dbReference>
<evidence type="ECO:0000256" key="5">
    <source>
        <dbReference type="ARBA" id="ARBA00023157"/>
    </source>
</evidence>
<dbReference type="SMART" id="SM00752">
    <property type="entry name" value="HTTM"/>
    <property type="match status" value="1"/>
</dbReference>
<name>A0A1G7JUB8_9FLAO</name>
<dbReference type="RefSeq" id="WP_074539049.1">
    <property type="nucleotide sequence ID" value="NZ_FNBD01000010.1"/>
</dbReference>
<dbReference type="Pfam" id="PF05090">
    <property type="entry name" value="HTTM"/>
    <property type="match status" value="1"/>
</dbReference>